<feature type="domain" description="HPt" evidence="24">
    <location>
        <begin position="1438"/>
        <end position="1538"/>
    </location>
</feature>
<dbReference type="Proteomes" id="UP000268033">
    <property type="component" value="Unassembled WGS sequence"/>
</dbReference>
<feature type="domain" description="Response regulatory" evidence="20">
    <location>
        <begin position="1293"/>
        <end position="1411"/>
    </location>
</feature>
<feature type="modified residue" description="4-aspartylphosphate" evidence="16">
    <location>
        <position position="1344"/>
    </location>
</feature>
<evidence type="ECO:0000259" key="23">
    <source>
        <dbReference type="PROSITE" id="PS50839"/>
    </source>
</evidence>
<evidence type="ECO:0000256" key="15">
    <source>
        <dbReference type="PROSITE-ProRule" id="PRU00110"/>
    </source>
</evidence>
<dbReference type="SMART" id="SM00091">
    <property type="entry name" value="PAS"/>
    <property type="match status" value="4"/>
</dbReference>
<dbReference type="GO" id="GO:0005886">
    <property type="term" value="C:plasma membrane"/>
    <property type="evidence" value="ECO:0007669"/>
    <property type="project" value="UniProtKB-SubCell"/>
</dbReference>
<comment type="subcellular location">
    <subcellularLocation>
        <location evidence="2">Membrane</location>
    </subcellularLocation>
</comment>
<keyword evidence="5" id="KW-0808">Transferase</keyword>
<keyword evidence="17" id="KW-0175">Coiled coil</keyword>
<dbReference type="Pfam" id="PF03924">
    <property type="entry name" value="CHASE"/>
    <property type="match status" value="1"/>
</dbReference>
<evidence type="ECO:0000256" key="16">
    <source>
        <dbReference type="PROSITE-ProRule" id="PRU00169"/>
    </source>
</evidence>
<organism evidence="25 26">
    <name type="scientific">Gallaecimonas pentaromativorans</name>
    <dbReference type="NCBI Taxonomy" id="584787"/>
    <lineage>
        <taxon>Bacteria</taxon>
        <taxon>Pseudomonadati</taxon>
        <taxon>Pseudomonadota</taxon>
        <taxon>Gammaproteobacteria</taxon>
        <taxon>Enterobacterales</taxon>
        <taxon>Gallaecimonadaceae</taxon>
        <taxon>Gallaecimonas</taxon>
    </lineage>
</organism>
<keyword evidence="11" id="KW-0902">Two-component regulatory system</keyword>
<feature type="coiled-coil region" evidence="17">
    <location>
        <begin position="470"/>
        <end position="501"/>
    </location>
</feature>
<dbReference type="EC" id="2.7.13.3" evidence="3"/>
<dbReference type="FunFam" id="1.10.287.130:FF:000002">
    <property type="entry name" value="Two-component osmosensing histidine kinase"/>
    <property type="match status" value="1"/>
</dbReference>
<evidence type="ECO:0000259" key="21">
    <source>
        <dbReference type="PROSITE" id="PS50112"/>
    </source>
</evidence>
<dbReference type="PROSITE" id="PS50110">
    <property type="entry name" value="RESPONSE_REGULATORY"/>
    <property type="match status" value="2"/>
</dbReference>
<dbReference type="InterPro" id="IPR036097">
    <property type="entry name" value="HisK_dim/P_sf"/>
</dbReference>
<evidence type="ECO:0000259" key="19">
    <source>
        <dbReference type="PROSITE" id="PS50109"/>
    </source>
</evidence>
<dbReference type="InterPro" id="IPR011006">
    <property type="entry name" value="CheY-like_superfamily"/>
</dbReference>
<feature type="domain" description="PAS" evidence="21">
    <location>
        <begin position="353"/>
        <end position="407"/>
    </location>
</feature>
<evidence type="ECO:0000256" key="12">
    <source>
        <dbReference type="ARBA" id="ARBA00023136"/>
    </source>
</evidence>
<dbReference type="CDD" id="cd17546">
    <property type="entry name" value="REC_hyHK_CKI1_RcsC-like"/>
    <property type="match status" value="2"/>
</dbReference>
<evidence type="ECO:0000256" key="9">
    <source>
        <dbReference type="ARBA" id="ARBA00022840"/>
    </source>
</evidence>
<dbReference type="InterPro" id="IPR013656">
    <property type="entry name" value="PAS_4"/>
</dbReference>
<comment type="subunit">
    <text evidence="13">At low DSF concentrations, interacts with RpfF.</text>
</comment>
<feature type="domain" description="PAS" evidence="21">
    <location>
        <begin position="642"/>
        <end position="670"/>
    </location>
</feature>
<dbReference type="PANTHER" id="PTHR45339:SF3">
    <property type="entry name" value="HISTIDINE KINASE"/>
    <property type="match status" value="1"/>
</dbReference>
<dbReference type="SUPFAM" id="SSF47384">
    <property type="entry name" value="Homodimeric domain of signal transducing histidine kinase"/>
    <property type="match status" value="1"/>
</dbReference>
<dbReference type="SMART" id="SM00086">
    <property type="entry name" value="PAC"/>
    <property type="match status" value="3"/>
</dbReference>
<evidence type="ECO:0000259" key="24">
    <source>
        <dbReference type="PROSITE" id="PS50894"/>
    </source>
</evidence>
<dbReference type="Gene3D" id="3.40.50.2300">
    <property type="match status" value="2"/>
</dbReference>
<dbReference type="InterPro" id="IPR003594">
    <property type="entry name" value="HATPase_dom"/>
</dbReference>
<evidence type="ECO:0000256" key="17">
    <source>
        <dbReference type="SAM" id="Coils"/>
    </source>
</evidence>
<keyword evidence="6 18" id="KW-0812">Transmembrane</keyword>
<keyword evidence="7" id="KW-0547">Nucleotide-binding</keyword>
<evidence type="ECO:0000256" key="13">
    <source>
        <dbReference type="ARBA" id="ARBA00064003"/>
    </source>
</evidence>
<feature type="domain" description="Histidine kinase" evidence="19">
    <location>
        <begin position="909"/>
        <end position="1130"/>
    </location>
</feature>
<protein>
    <recommendedName>
        <fullName evidence="14">Sensory/regulatory protein RpfC</fullName>
        <ecNumber evidence="3">2.7.13.3</ecNumber>
    </recommendedName>
</protein>
<dbReference type="Pfam" id="PF01627">
    <property type="entry name" value="Hpt"/>
    <property type="match status" value="1"/>
</dbReference>
<dbReference type="Pfam" id="PF00989">
    <property type="entry name" value="PAS"/>
    <property type="match status" value="1"/>
</dbReference>
<accession>A0A3N1P8S3</accession>
<feature type="domain" description="Response regulatory" evidence="20">
    <location>
        <begin position="1146"/>
        <end position="1271"/>
    </location>
</feature>
<keyword evidence="12 18" id="KW-0472">Membrane</keyword>
<dbReference type="SUPFAM" id="SSF55874">
    <property type="entry name" value="ATPase domain of HSP90 chaperone/DNA topoisomerase II/histidine kinase"/>
    <property type="match status" value="1"/>
</dbReference>
<dbReference type="Gene3D" id="3.30.450.350">
    <property type="entry name" value="CHASE domain"/>
    <property type="match status" value="1"/>
</dbReference>
<dbReference type="CDD" id="cd16922">
    <property type="entry name" value="HATPase_EvgS-ArcB-TorS-like"/>
    <property type="match status" value="1"/>
</dbReference>
<keyword evidence="10 18" id="KW-1133">Transmembrane helix</keyword>
<dbReference type="InterPro" id="IPR000700">
    <property type="entry name" value="PAS-assoc_C"/>
</dbReference>
<sequence>MALQTAISQKYGINIRGRSSATWFFITFITCLLLTLLLAWGQHNANRAGAEDAVKEHAQRIKDAVLARITLYQYGLRGARGAILAAGEENLSRKVFLRYSATRDVDTEFPGARGFGFIRRVSSADEAAFVANARKDGWPDFSVRQLSPRDGERFIIQYIEPVARNVQAVGLDIASETNRRTAAMAAIDTGAVQLTGPITLVQATGAPTQSFLILMPIYRGAVVPTSVAKRREQGFGWSYAPLLTSEVLADLPIKDERFQLALRDVTDPKAAVQFYATSPQQKTQWLFPQQSRESVFGRTWEFDIAASPAFVVGLHQLQPNLILTVGTLASILAGLLAMALTANLRGRRAISMERARTATIVDNSSDAIIGEALDGHIIHWNKAASELFGYSEEEVLGQPLADLLLPEGLIDEDRLMLAQVAKDNTVRLNETVRRRKDGSTIEVSITASAIKDGHGQVIGAAKLIHDISHHKAAERQLKEFNIRLERQVAERTAELDSARNTLRTVLDAVPSMIGYWDKQLVNRVANRAYHDGFGLEPGQMPGKTLMELLGPQRFAQDKIALEQALAGIAQTFERVTPKPDGSGDLHALVYYLPDVVAGEVRGFYSVIHDVTELVESRQALADALRENEALLSTINAQMLYSATDAKGLIIDVNDRFCQQTGYSRQELLGQDHQQLQSGEHSSAFWQQMWQQVLGGKAWHGEVCNRSKDGELHWFDTVIAPFHDSAGNIERLVALRTDISDRKAAEAESHRVNVMLNNVLKAASEFAIIATDTLGQVTIFNAGAERMLGYKHGEMLDQSPLKLFNHEQISERAKMLNGLYHTSVMGFETLVYRSKLETAERRDWDLYRKDGSMVPVSLVVTSIRDERRNIEGYLMVAQDIGRQKEFEQHLMTAKQAAEQAAKAKGQFLANMSHEIRTPMNAVLGMLQLVQQTNLSPRQGDYVNKAFSAAKSLLGLLNDILDFSKIDAGKLDLDPYPFSLEELMCDLAVVLSGNLGSKPVELMYDIDTRLPAEVVGDALRLQQVLINLAGNAIKFTDQGHVLVRVSELMRGGNHIKLRFCVEDTGIGISKEQQARIFDSFTQAEASTTRRFGGTGLGLVICKRLVAMMGSELSLDSTPNRGSRFWFDVELPIADQSPMTALRVKDQPKILVVDDNSVARELIVDLGTDLGWQMKAVASGIDALAMLDKAFKKGPEHAFKLVLLDWRMPEMDGLSVAQQIGERYGDKAPAIVMLSAYGQQVFLEAQKKGDAPFDTFLLKPVTPVQLATVVSACLSGEVPAPQARAVPKQRRLQGLTLLVVEDNALNREVAEELLTGEGATVVLAQDGQVGANQVLAARQTFDAVLMDMQMPVMDGLEATQMIRTDGRFDNLPIIAMTANASATDRQQCLQAGMNDYVGKPFIFEQLITVLLAATGRQQGVAKPESAPLEGMELVLSRFGGKVGLYKRSLERFKAEGLALLGALRQGFADNDVAACHTALHSLKGLAATLGANALAAQAAALEALFKARDVSLADIHELIGEADIDHLHQQFRDSCEQLAAELAGLGRLNEEDAEPTSVTAAPLKVLLQDIQGLIDERNLKVLSELPSLKGHAEARGPLYEALNQQVESLDFESASATVRQLLSQ</sequence>
<dbReference type="SUPFAM" id="SSF52172">
    <property type="entry name" value="CheY-like"/>
    <property type="match status" value="2"/>
</dbReference>
<evidence type="ECO:0000313" key="26">
    <source>
        <dbReference type="Proteomes" id="UP000268033"/>
    </source>
</evidence>
<dbReference type="Gene3D" id="1.10.287.130">
    <property type="match status" value="1"/>
</dbReference>
<feature type="domain" description="CHASE" evidence="23">
    <location>
        <begin position="87"/>
        <end position="235"/>
    </location>
</feature>
<dbReference type="InterPro" id="IPR003661">
    <property type="entry name" value="HisK_dim/P_dom"/>
</dbReference>
<evidence type="ECO:0000256" key="14">
    <source>
        <dbReference type="ARBA" id="ARBA00068150"/>
    </source>
</evidence>
<dbReference type="Pfam" id="PF02518">
    <property type="entry name" value="HATPase_c"/>
    <property type="match status" value="1"/>
</dbReference>
<feature type="transmembrane region" description="Helical" evidence="18">
    <location>
        <begin position="21"/>
        <end position="40"/>
    </location>
</feature>
<dbReference type="PRINTS" id="PR00344">
    <property type="entry name" value="BCTRLSENSOR"/>
</dbReference>
<dbReference type="Pfam" id="PF00072">
    <property type="entry name" value="Response_reg"/>
    <property type="match status" value="2"/>
</dbReference>
<dbReference type="SUPFAM" id="SSF55785">
    <property type="entry name" value="PYP-like sensor domain (PAS domain)"/>
    <property type="match status" value="4"/>
</dbReference>
<evidence type="ECO:0000256" key="8">
    <source>
        <dbReference type="ARBA" id="ARBA00022777"/>
    </source>
</evidence>
<evidence type="ECO:0000256" key="10">
    <source>
        <dbReference type="ARBA" id="ARBA00022989"/>
    </source>
</evidence>
<dbReference type="InterPro" id="IPR000014">
    <property type="entry name" value="PAS"/>
</dbReference>
<keyword evidence="8 25" id="KW-0418">Kinase</keyword>
<evidence type="ECO:0000313" key="25">
    <source>
        <dbReference type="EMBL" id="ROQ24138.1"/>
    </source>
</evidence>
<dbReference type="Pfam" id="PF08448">
    <property type="entry name" value="PAS_4"/>
    <property type="match status" value="1"/>
</dbReference>
<dbReference type="SMART" id="SM00387">
    <property type="entry name" value="HATPase_c"/>
    <property type="match status" value="1"/>
</dbReference>
<feature type="domain" description="PAC" evidence="22">
    <location>
        <begin position="698"/>
        <end position="750"/>
    </location>
</feature>
<dbReference type="Pfam" id="PF13426">
    <property type="entry name" value="PAS_9"/>
    <property type="match status" value="1"/>
</dbReference>
<evidence type="ECO:0000259" key="22">
    <source>
        <dbReference type="PROSITE" id="PS50113"/>
    </source>
</evidence>
<dbReference type="CDD" id="cd00130">
    <property type="entry name" value="PAS"/>
    <property type="match status" value="4"/>
</dbReference>
<dbReference type="STRING" id="584787.GCA_001247655_01266"/>
<dbReference type="PROSITE" id="PS50839">
    <property type="entry name" value="CHASE"/>
    <property type="match status" value="1"/>
</dbReference>
<dbReference type="SMART" id="SM00448">
    <property type="entry name" value="REC"/>
    <property type="match status" value="2"/>
</dbReference>
<evidence type="ECO:0000256" key="2">
    <source>
        <dbReference type="ARBA" id="ARBA00004370"/>
    </source>
</evidence>
<dbReference type="InterPro" id="IPR001610">
    <property type="entry name" value="PAC"/>
</dbReference>
<dbReference type="Pfam" id="PF08447">
    <property type="entry name" value="PAS_3"/>
    <property type="match status" value="1"/>
</dbReference>
<dbReference type="FunFam" id="3.30.565.10:FF:000010">
    <property type="entry name" value="Sensor histidine kinase RcsC"/>
    <property type="match status" value="1"/>
</dbReference>
<evidence type="ECO:0000256" key="6">
    <source>
        <dbReference type="ARBA" id="ARBA00022692"/>
    </source>
</evidence>
<dbReference type="InterPro" id="IPR013767">
    <property type="entry name" value="PAS_fold"/>
</dbReference>
<dbReference type="InterPro" id="IPR036641">
    <property type="entry name" value="HPT_dom_sf"/>
</dbReference>
<dbReference type="PROSITE" id="PS50894">
    <property type="entry name" value="HPT"/>
    <property type="match status" value="1"/>
</dbReference>
<evidence type="ECO:0000259" key="20">
    <source>
        <dbReference type="PROSITE" id="PS50110"/>
    </source>
</evidence>
<dbReference type="InterPro" id="IPR008207">
    <property type="entry name" value="Sig_transdc_His_kin_Hpt_dom"/>
</dbReference>
<dbReference type="InterPro" id="IPR006189">
    <property type="entry name" value="CHASE_dom"/>
</dbReference>
<dbReference type="EMBL" id="RJUL01000007">
    <property type="protein sequence ID" value="ROQ24138.1"/>
    <property type="molecule type" value="Genomic_DNA"/>
</dbReference>
<feature type="modified residue" description="4-aspartylphosphate" evidence="16">
    <location>
        <position position="1202"/>
    </location>
</feature>
<dbReference type="InterPro" id="IPR005467">
    <property type="entry name" value="His_kinase_dom"/>
</dbReference>
<comment type="caution">
    <text evidence="25">The sequence shown here is derived from an EMBL/GenBank/DDBJ whole genome shotgun (WGS) entry which is preliminary data.</text>
</comment>
<feature type="domain" description="PAC" evidence="22">
    <location>
        <begin position="422"/>
        <end position="479"/>
    </location>
</feature>
<evidence type="ECO:0000256" key="4">
    <source>
        <dbReference type="ARBA" id="ARBA00022553"/>
    </source>
</evidence>
<dbReference type="SMART" id="SM01079">
    <property type="entry name" value="CHASE"/>
    <property type="match status" value="1"/>
</dbReference>
<evidence type="ECO:0000256" key="11">
    <source>
        <dbReference type="ARBA" id="ARBA00023012"/>
    </source>
</evidence>
<dbReference type="Gene3D" id="1.20.120.160">
    <property type="entry name" value="HPT domain"/>
    <property type="match status" value="1"/>
</dbReference>
<dbReference type="PROSITE" id="PS50113">
    <property type="entry name" value="PAC"/>
    <property type="match status" value="3"/>
</dbReference>
<dbReference type="NCBIfam" id="TIGR00229">
    <property type="entry name" value="sensory_box"/>
    <property type="match status" value="4"/>
</dbReference>
<keyword evidence="9" id="KW-0067">ATP-binding</keyword>
<dbReference type="GO" id="GO:0000155">
    <property type="term" value="F:phosphorelay sensor kinase activity"/>
    <property type="evidence" value="ECO:0007669"/>
    <property type="project" value="InterPro"/>
</dbReference>
<proteinExistence type="predicted"/>
<dbReference type="Gene3D" id="3.30.565.10">
    <property type="entry name" value="Histidine kinase-like ATPase, C-terminal domain"/>
    <property type="match status" value="1"/>
</dbReference>
<feature type="domain" description="PAC" evidence="22">
    <location>
        <begin position="839"/>
        <end position="891"/>
    </location>
</feature>
<dbReference type="PROSITE" id="PS50109">
    <property type="entry name" value="HIS_KIN"/>
    <property type="match status" value="1"/>
</dbReference>
<dbReference type="GO" id="GO:0005524">
    <property type="term" value="F:ATP binding"/>
    <property type="evidence" value="ECO:0007669"/>
    <property type="project" value="UniProtKB-KW"/>
</dbReference>
<dbReference type="PANTHER" id="PTHR45339">
    <property type="entry name" value="HYBRID SIGNAL TRANSDUCTION HISTIDINE KINASE J"/>
    <property type="match status" value="1"/>
</dbReference>
<dbReference type="InterPro" id="IPR001789">
    <property type="entry name" value="Sig_transdc_resp-reg_receiver"/>
</dbReference>
<comment type="catalytic activity">
    <reaction evidence="1">
        <text>ATP + protein L-histidine = ADP + protein N-phospho-L-histidine.</text>
        <dbReference type="EC" id="2.7.13.3"/>
    </reaction>
</comment>
<dbReference type="SUPFAM" id="SSF47226">
    <property type="entry name" value="Histidine-containing phosphotransfer domain, HPT domain"/>
    <property type="match status" value="1"/>
</dbReference>
<name>A0A3N1P8S3_9GAMM</name>
<evidence type="ECO:0000256" key="7">
    <source>
        <dbReference type="ARBA" id="ARBA00022741"/>
    </source>
</evidence>
<dbReference type="InterPro" id="IPR042240">
    <property type="entry name" value="CHASE_sf"/>
</dbReference>
<feature type="domain" description="PAS" evidence="21">
    <location>
        <begin position="751"/>
        <end position="822"/>
    </location>
</feature>
<dbReference type="InterPro" id="IPR004358">
    <property type="entry name" value="Sig_transdc_His_kin-like_C"/>
</dbReference>
<keyword evidence="4 16" id="KW-0597">Phosphoprotein</keyword>
<feature type="modified residue" description="Phosphohistidine" evidence="15">
    <location>
        <position position="1477"/>
    </location>
</feature>
<evidence type="ECO:0000256" key="3">
    <source>
        <dbReference type="ARBA" id="ARBA00012438"/>
    </source>
</evidence>
<dbReference type="InterPro" id="IPR036890">
    <property type="entry name" value="HATPase_C_sf"/>
</dbReference>
<evidence type="ECO:0000256" key="18">
    <source>
        <dbReference type="SAM" id="Phobius"/>
    </source>
</evidence>
<evidence type="ECO:0000256" key="1">
    <source>
        <dbReference type="ARBA" id="ARBA00000085"/>
    </source>
</evidence>
<dbReference type="SMART" id="SM00388">
    <property type="entry name" value="HisKA"/>
    <property type="match status" value="1"/>
</dbReference>
<dbReference type="InterPro" id="IPR035965">
    <property type="entry name" value="PAS-like_dom_sf"/>
</dbReference>
<dbReference type="Gene3D" id="3.30.450.20">
    <property type="entry name" value="PAS domain"/>
    <property type="match status" value="4"/>
</dbReference>
<dbReference type="CDD" id="cd00082">
    <property type="entry name" value="HisKA"/>
    <property type="match status" value="1"/>
</dbReference>
<dbReference type="Pfam" id="PF00512">
    <property type="entry name" value="HisKA"/>
    <property type="match status" value="1"/>
</dbReference>
<gene>
    <name evidence="25" type="ORF">EDC28_10719</name>
</gene>
<dbReference type="GO" id="GO:0006355">
    <property type="term" value="P:regulation of DNA-templated transcription"/>
    <property type="evidence" value="ECO:0007669"/>
    <property type="project" value="InterPro"/>
</dbReference>
<keyword evidence="26" id="KW-1185">Reference proteome</keyword>
<reference evidence="25 26" key="1">
    <citation type="submission" date="2018-11" db="EMBL/GenBank/DDBJ databases">
        <title>Genomic Encyclopedia of Type Strains, Phase IV (KMG-IV): sequencing the most valuable type-strain genomes for metagenomic binning, comparative biology and taxonomic classification.</title>
        <authorList>
            <person name="Goeker M."/>
        </authorList>
    </citation>
    <scope>NUCLEOTIDE SEQUENCE [LARGE SCALE GENOMIC DNA]</scope>
    <source>
        <strain evidence="25 26">DSM 21945</strain>
    </source>
</reference>
<evidence type="ECO:0000256" key="5">
    <source>
        <dbReference type="ARBA" id="ARBA00022679"/>
    </source>
</evidence>
<dbReference type="InterPro" id="IPR013655">
    <property type="entry name" value="PAS_fold_3"/>
</dbReference>
<dbReference type="PROSITE" id="PS50112">
    <property type="entry name" value="PAS"/>
    <property type="match status" value="3"/>
</dbReference>